<dbReference type="Proteomes" id="UP000439903">
    <property type="component" value="Unassembled WGS sequence"/>
</dbReference>
<dbReference type="Pfam" id="PF22215">
    <property type="entry name" value="MLKL_N"/>
    <property type="match status" value="1"/>
</dbReference>
<name>A0A8H4AQ99_GIGMA</name>
<dbReference type="PANTHER" id="PTHR44329">
    <property type="entry name" value="SERINE/THREONINE-PROTEIN KINASE TNNI3K-RELATED"/>
    <property type="match status" value="1"/>
</dbReference>
<accession>A0A8H4AQ99</accession>
<dbReference type="InterPro" id="IPR001245">
    <property type="entry name" value="Ser-Thr/Tyr_kinase_cat_dom"/>
</dbReference>
<dbReference type="Gene3D" id="1.25.40.10">
    <property type="entry name" value="Tetratricopeptide repeat domain"/>
    <property type="match status" value="1"/>
</dbReference>
<dbReference type="PROSITE" id="PS00109">
    <property type="entry name" value="PROTEIN_KINASE_TYR"/>
    <property type="match status" value="1"/>
</dbReference>
<keyword evidence="3" id="KW-0418">Kinase</keyword>
<dbReference type="GO" id="GO:0007166">
    <property type="term" value="P:cell surface receptor signaling pathway"/>
    <property type="evidence" value="ECO:0007669"/>
    <property type="project" value="InterPro"/>
</dbReference>
<dbReference type="OrthoDB" id="4062651at2759"/>
<gene>
    <name evidence="3" type="ORF">F8M41_015820</name>
</gene>
<dbReference type="InterPro" id="IPR011009">
    <property type="entry name" value="Kinase-like_dom_sf"/>
</dbReference>
<dbReference type="GO" id="GO:0005524">
    <property type="term" value="F:ATP binding"/>
    <property type="evidence" value="ECO:0007669"/>
    <property type="project" value="InterPro"/>
</dbReference>
<feature type="coiled-coil region" evidence="1">
    <location>
        <begin position="77"/>
        <end position="104"/>
    </location>
</feature>
<evidence type="ECO:0000313" key="3">
    <source>
        <dbReference type="EMBL" id="KAF0521375.1"/>
    </source>
</evidence>
<reference evidence="3 4" key="1">
    <citation type="journal article" date="2019" name="Environ. Microbiol.">
        <title>At the nexus of three kingdoms: the genome of the mycorrhizal fungus Gigaspora margarita provides insights into plant, endobacterial and fungal interactions.</title>
        <authorList>
            <person name="Venice F."/>
            <person name="Ghignone S."/>
            <person name="Salvioli di Fossalunga A."/>
            <person name="Amselem J."/>
            <person name="Novero M."/>
            <person name="Xianan X."/>
            <person name="Sedzielewska Toro K."/>
            <person name="Morin E."/>
            <person name="Lipzen A."/>
            <person name="Grigoriev I.V."/>
            <person name="Henrissat B."/>
            <person name="Martin F.M."/>
            <person name="Bonfante P."/>
        </authorList>
    </citation>
    <scope>NUCLEOTIDE SEQUENCE [LARGE SCALE GENOMIC DNA]</scope>
    <source>
        <strain evidence="3 4">BEG34</strain>
    </source>
</reference>
<organism evidence="3 4">
    <name type="scientific">Gigaspora margarita</name>
    <dbReference type="NCBI Taxonomy" id="4874"/>
    <lineage>
        <taxon>Eukaryota</taxon>
        <taxon>Fungi</taxon>
        <taxon>Fungi incertae sedis</taxon>
        <taxon>Mucoromycota</taxon>
        <taxon>Glomeromycotina</taxon>
        <taxon>Glomeromycetes</taxon>
        <taxon>Diversisporales</taxon>
        <taxon>Gigasporaceae</taxon>
        <taxon>Gigaspora</taxon>
    </lineage>
</organism>
<dbReference type="InterPro" id="IPR036537">
    <property type="entry name" value="Adaptor_Cbl_N_dom_sf"/>
</dbReference>
<protein>
    <submittedName>
        <fullName evidence="3">Kinase-like protein</fullName>
    </submittedName>
</protein>
<dbReference type="InterPro" id="IPR059179">
    <property type="entry name" value="MLKL-like_MCAfunc"/>
</dbReference>
<evidence type="ECO:0000259" key="2">
    <source>
        <dbReference type="PROSITE" id="PS50011"/>
    </source>
</evidence>
<dbReference type="InterPro" id="IPR054000">
    <property type="entry name" value="MLKL_N"/>
</dbReference>
<dbReference type="InterPro" id="IPR008266">
    <property type="entry name" value="Tyr_kinase_AS"/>
</dbReference>
<dbReference type="Pfam" id="PF07714">
    <property type="entry name" value="PK_Tyr_Ser-Thr"/>
    <property type="match status" value="1"/>
</dbReference>
<dbReference type="InterPro" id="IPR011990">
    <property type="entry name" value="TPR-like_helical_dom_sf"/>
</dbReference>
<dbReference type="Pfam" id="PF08238">
    <property type="entry name" value="Sel1"/>
    <property type="match status" value="2"/>
</dbReference>
<dbReference type="CDD" id="cd21037">
    <property type="entry name" value="MLKL_NTD"/>
    <property type="match status" value="1"/>
</dbReference>
<dbReference type="SUPFAM" id="SSF56112">
    <property type="entry name" value="Protein kinase-like (PK-like)"/>
    <property type="match status" value="1"/>
</dbReference>
<dbReference type="Gene3D" id="1.10.510.10">
    <property type="entry name" value="Transferase(Phosphotransferase) domain 1"/>
    <property type="match status" value="1"/>
</dbReference>
<feature type="domain" description="Protein kinase" evidence="2">
    <location>
        <begin position="244"/>
        <end position="516"/>
    </location>
</feature>
<dbReference type="SUPFAM" id="SSF81901">
    <property type="entry name" value="HCP-like"/>
    <property type="match status" value="1"/>
</dbReference>
<dbReference type="EMBL" id="WTPW01000336">
    <property type="protein sequence ID" value="KAF0521375.1"/>
    <property type="molecule type" value="Genomic_DNA"/>
</dbReference>
<keyword evidence="1" id="KW-0175">Coiled coil</keyword>
<keyword evidence="3" id="KW-0808">Transferase</keyword>
<dbReference type="GO" id="GO:0004674">
    <property type="term" value="F:protein serine/threonine kinase activity"/>
    <property type="evidence" value="ECO:0007669"/>
    <property type="project" value="TreeGrafter"/>
</dbReference>
<comment type="caution">
    <text evidence="3">The sequence shown here is derived from an EMBL/GenBank/DDBJ whole genome shotgun (WGS) entry which is preliminary data.</text>
</comment>
<keyword evidence="4" id="KW-1185">Reference proteome</keyword>
<evidence type="ECO:0000313" key="4">
    <source>
        <dbReference type="Proteomes" id="UP000439903"/>
    </source>
</evidence>
<dbReference type="InterPro" id="IPR000719">
    <property type="entry name" value="Prot_kinase_dom"/>
</dbReference>
<dbReference type="SMART" id="SM00671">
    <property type="entry name" value="SEL1"/>
    <property type="match status" value="2"/>
</dbReference>
<dbReference type="InterPro" id="IPR051681">
    <property type="entry name" value="Ser/Thr_Kinases-Pseudokinases"/>
</dbReference>
<evidence type="ECO:0000256" key="1">
    <source>
        <dbReference type="SAM" id="Coils"/>
    </source>
</evidence>
<dbReference type="InterPro" id="IPR006597">
    <property type="entry name" value="Sel1-like"/>
</dbReference>
<dbReference type="Gene3D" id="1.20.930.20">
    <property type="entry name" value="Adaptor protein Cbl, N-terminal domain"/>
    <property type="match status" value="1"/>
</dbReference>
<sequence>MEKVVESTPTVISNAIDVTEGLTGLAKNTDVAKNALGAVGAVGEAVKPFVPLISAVTLVISEIIVIYENAQYNKRICNSLMDRVGAAEQAIKSLQRRKAENEKHFRNAEYYKNFVRFVDVLKRIKGFIKDVSELQGYKKFFHANSIKDKFDSLVKEFETVMGDLHFTMAVADEEQRRVDHEALEQDIADMKRFLEQIKGGIVDNTNTLNTVLQEVLIMKGQIEHISDISKVNLPNSDSIKAVELNPDDLLDPGVKSDTDRRGSQPNYIYKKVYKYNEVACKAIIIPNDDSVKAQRVQAQLAILGKLRDSPNILKFFGLSNLDGNRVMVNEWAEMGTLREVYEKYDIAWTAKVHIATDICRGITFLHSCSILHHDVRCENILMTRNLEPKITNFEYSRYNASTTTNMSTITEVVHWMAPEKLRQSKDVKPVPYTFKCEIFSFGMTLWELAFEKIPYEHWDMSQIKDHVVAGKREKISFGDVPPDIQQIQQELKSIIISANIFQKPLSSPALLPPKTLDLDGSMKKAPISISDEGGLELPDLGDEFNIDEIEPVMPLEEGIAAHKKKDHKTAWECFEAHSDLGNTTAKYWMGYYLWEGWLDGKKDRKKASELFKEAADDGISDAQLRYAFSLVNNPPIKFDRAIFLGYLNKAADNNNPTAQFNLGDMYLNGKLKMEKDRKKGIKYLRLAALNNQPKAIEILNKEKINIYIDGQEE</sequence>
<proteinExistence type="predicted"/>
<dbReference type="PROSITE" id="PS50011">
    <property type="entry name" value="PROTEIN_KINASE_DOM"/>
    <property type="match status" value="1"/>
</dbReference>
<dbReference type="AlphaFoldDB" id="A0A8H4AQ99"/>